<feature type="compositionally biased region" description="Low complexity" evidence="6">
    <location>
        <begin position="560"/>
        <end position="569"/>
    </location>
</feature>
<dbReference type="InterPro" id="IPR001464">
    <property type="entry name" value="Annexin"/>
</dbReference>
<feature type="region of interest" description="Disordered" evidence="6">
    <location>
        <begin position="542"/>
        <end position="672"/>
    </location>
</feature>
<dbReference type="EMBL" id="CP111022">
    <property type="protein sequence ID" value="WAR20423.1"/>
    <property type="molecule type" value="Genomic_DNA"/>
</dbReference>
<dbReference type="InterPro" id="IPR018252">
    <property type="entry name" value="Annexin_repeat_CS"/>
</dbReference>
<accession>A0ABY7FI97</accession>
<keyword evidence="4 5" id="KW-0041">Annexin</keyword>
<gene>
    <name evidence="7" type="ORF">MAR_002261</name>
</gene>
<dbReference type="SUPFAM" id="SSF47874">
    <property type="entry name" value="Annexin"/>
    <property type="match status" value="3"/>
</dbReference>
<dbReference type="Pfam" id="PF13879">
    <property type="entry name" value="Hmw_CFAP97"/>
    <property type="match status" value="1"/>
</dbReference>
<evidence type="ECO:0000256" key="5">
    <source>
        <dbReference type="RuleBase" id="RU003540"/>
    </source>
</evidence>
<evidence type="ECO:0000313" key="8">
    <source>
        <dbReference type="Proteomes" id="UP001164746"/>
    </source>
</evidence>
<feature type="region of interest" description="Disordered" evidence="6">
    <location>
        <begin position="825"/>
        <end position="873"/>
    </location>
</feature>
<organism evidence="7 8">
    <name type="scientific">Mya arenaria</name>
    <name type="common">Soft-shell clam</name>
    <dbReference type="NCBI Taxonomy" id="6604"/>
    <lineage>
        <taxon>Eukaryota</taxon>
        <taxon>Metazoa</taxon>
        <taxon>Spiralia</taxon>
        <taxon>Lophotrochozoa</taxon>
        <taxon>Mollusca</taxon>
        <taxon>Bivalvia</taxon>
        <taxon>Autobranchia</taxon>
        <taxon>Heteroconchia</taxon>
        <taxon>Euheterodonta</taxon>
        <taxon>Imparidentia</taxon>
        <taxon>Neoheterodontei</taxon>
        <taxon>Myida</taxon>
        <taxon>Myoidea</taxon>
        <taxon>Myidae</taxon>
        <taxon>Mya</taxon>
    </lineage>
</organism>
<evidence type="ECO:0000256" key="2">
    <source>
        <dbReference type="ARBA" id="ARBA00008315"/>
    </source>
</evidence>
<sequence length="1168" mass="131886">MPRHGPGLGANNFPAANKLLMRYEADRSYKIHQQKLANVKHRLDVKEPKKRNHLILRLKQIQKEEERQAEIDHENKLLLNKMTHVLKNGGNIDNWNNYESRSLNFPFRERHNEDIARENIGIAQRLETVKPKVEISKWRSVDTLNETYEEDNNSVDTSDDKKLPKLKKARKAAIRPTKSETSYPTSKPERSPVRGGGTKLPKINNRAEKSAKIEKVPSIRKEKSAKAVKSAQKENIPYTKKDNGVTAAHKDIGDDKSDVAQLFKIAKQMGRPEDIFIKTLVKKSHKQRMTTKAKFREKYDLDLITELKNGLGQPWEYLIDALLQEKGVADSYAVFDALSTTDMADVVELLCSRDNASINALKESYRKEFSISLEEDISDRSEPPTRTLLLTLQKGARDQSASVDMDEVRKDAQELHEYGDERFESENGIFMKLLLTRNYKHLGAMFREYRNIAGEEILAAMKFDLHCVAAPDVFHADKLQKHSIPSDPVLVNILVARSELDMPEIRKAYKTKFGIDIVEVLKSKPHPTQKCLVELACKGSAPKKTDGKKTYLKETAASKQQEQQQQQQQAKKTGPKKSEPKGKGQGQQQDHSTDNNAPAKSEPTSKSVEAKSQKTKHADHETAPQQKKKDTANEQQAKTQDTQGGDKGKSKGTKDTSDGVRQNNGTVRPYANFNVDADCDKLNSAMTDLQGDEREKVVISIIPRRSNKQRQELKTAYEQKHKKELRAIKEHYQKDDYKGKAKAVEDPVQYYSERIHGCFTSMGVNDNMIVRLVVSRSEIDLEDIKARYMELYSQSLYDAVNSKCQGEYKNLLLAIIDKNVNQSENVESNTTAHRDNKDTDQSVNPPTSSDTDDSKEESNTKGTVSPAETFDPLNDCETLNNAMAGFGTDEAAIIDVLARRANAERQDIKDLERELTSELRGDFEALTVALLTPPVEYDVKCLNGAIKGIGTDEAVLVSIIATRNIQEMEAIKLKYEEMYGRRLEADVCEDVSGGLERMLVQLLACERDQRDTVDMEEVKQDVQRLYKEGQISIDPNDDVFNEIIVKKDRAHVKATFEEYKKVTGADIYHAIKEALTGDAETAYLKLAKAIEDPIQYYTDALHACFKGLGTNDGEVIRIVVSRSEIDLGDISTRYQRTYGSSLAQSVEDECSGDYKRLLLAIVGRWCGQ</sequence>
<dbReference type="InterPro" id="IPR029488">
    <property type="entry name" value="Hmw/CFAP97"/>
</dbReference>
<dbReference type="InterPro" id="IPR018502">
    <property type="entry name" value="Annexin_repeat"/>
</dbReference>
<dbReference type="SMART" id="SM00335">
    <property type="entry name" value="ANX"/>
    <property type="match status" value="8"/>
</dbReference>
<dbReference type="PRINTS" id="PR00196">
    <property type="entry name" value="ANNEXIN"/>
</dbReference>
<evidence type="ECO:0000256" key="3">
    <source>
        <dbReference type="ARBA" id="ARBA00022737"/>
    </source>
</evidence>
<comment type="similarity">
    <text evidence="2">Belongs to the CFAP97 family.</text>
</comment>
<feature type="compositionally biased region" description="Basic residues" evidence="6">
    <location>
        <begin position="164"/>
        <end position="173"/>
    </location>
</feature>
<proteinExistence type="inferred from homology"/>
<keyword evidence="8" id="KW-1185">Reference proteome</keyword>
<evidence type="ECO:0000256" key="6">
    <source>
        <dbReference type="SAM" id="MobiDB-lite"/>
    </source>
</evidence>
<evidence type="ECO:0000313" key="7">
    <source>
        <dbReference type="EMBL" id="WAR20423.1"/>
    </source>
</evidence>
<comment type="similarity">
    <text evidence="1 5">Belongs to the annexin family.</text>
</comment>
<keyword evidence="3 5" id="KW-0677">Repeat</keyword>
<dbReference type="Gene3D" id="1.10.220.10">
    <property type="entry name" value="Annexin"/>
    <property type="match status" value="10"/>
</dbReference>
<keyword evidence="5" id="KW-0111">Calcium/phospholipid-binding</keyword>
<protein>
    <recommendedName>
        <fullName evidence="5">Annexin</fullName>
    </recommendedName>
</protein>
<comment type="domain">
    <text evidence="5">A pair of annexin repeats may form one binding site for calcium and phospholipid.</text>
</comment>
<feature type="compositionally biased region" description="Polar residues" evidence="6">
    <location>
        <begin position="586"/>
        <end position="607"/>
    </location>
</feature>
<dbReference type="PROSITE" id="PS00223">
    <property type="entry name" value="ANNEXIN_1"/>
    <property type="match status" value="3"/>
</dbReference>
<dbReference type="PANTHER" id="PTHR10502">
    <property type="entry name" value="ANNEXIN"/>
    <property type="match status" value="1"/>
</dbReference>
<dbReference type="PANTHER" id="PTHR10502:SF102">
    <property type="entry name" value="ANNEXIN B11"/>
    <property type="match status" value="1"/>
</dbReference>
<dbReference type="Pfam" id="PF00191">
    <property type="entry name" value="Annexin"/>
    <property type="match status" value="7"/>
</dbReference>
<dbReference type="InterPro" id="IPR037104">
    <property type="entry name" value="Annexin_sf"/>
</dbReference>
<evidence type="ECO:0000256" key="1">
    <source>
        <dbReference type="ARBA" id="ARBA00007831"/>
    </source>
</evidence>
<dbReference type="PROSITE" id="PS51897">
    <property type="entry name" value="ANNEXIN_2"/>
    <property type="match status" value="5"/>
</dbReference>
<evidence type="ECO:0000256" key="4">
    <source>
        <dbReference type="ARBA" id="ARBA00023216"/>
    </source>
</evidence>
<keyword evidence="5" id="KW-0106">Calcium</keyword>
<feature type="compositionally biased region" description="Basic and acidic residues" evidence="6">
    <location>
        <begin position="543"/>
        <end position="552"/>
    </location>
</feature>
<feature type="compositionally biased region" description="Basic and acidic residues" evidence="6">
    <location>
        <begin position="608"/>
        <end position="632"/>
    </location>
</feature>
<feature type="region of interest" description="Disordered" evidence="6">
    <location>
        <begin position="149"/>
        <end position="233"/>
    </location>
</feature>
<feature type="compositionally biased region" description="Basic and acidic residues" evidence="6">
    <location>
        <begin position="205"/>
        <end position="225"/>
    </location>
</feature>
<feature type="compositionally biased region" description="Basic and acidic residues" evidence="6">
    <location>
        <begin position="644"/>
        <end position="658"/>
    </location>
</feature>
<reference evidence="7" key="1">
    <citation type="submission" date="2022-11" db="EMBL/GenBank/DDBJ databases">
        <title>Centuries of genome instability and evolution in soft-shell clam transmissible cancer (bioRxiv).</title>
        <authorList>
            <person name="Hart S.F.M."/>
            <person name="Yonemitsu M.A."/>
            <person name="Giersch R.M."/>
            <person name="Beal B.F."/>
            <person name="Arriagada G."/>
            <person name="Davis B.W."/>
            <person name="Ostrander E.A."/>
            <person name="Goff S.P."/>
            <person name="Metzger M.J."/>
        </authorList>
    </citation>
    <scope>NUCLEOTIDE SEQUENCE</scope>
    <source>
        <strain evidence="7">MELC-2E11</strain>
        <tissue evidence="7">Siphon/mantle</tissue>
    </source>
</reference>
<dbReference type="Proteomes" id="UP001164746">
    <property type="component" value="Chromosome 11"/>
</dbReference>
<name>A0ABY7FI97_MYAAR</name>